<dbReference type="EMBL" id="PVTL01000004">
    <property type="protein sequence ID" value="PRY68384.1"/>
    <property type="molecule type" value="Genomic_DNA"/>
</dbReference>
<protein>
    <submittedName>
        <fullName evidence="2">Uncharacterized protein</fullName>
    </submittedName>
</protein>
<evidence type="ECO:0000313" key="2">
    <source>
        <dbReference type="EMBL" id="PRY68384.1"/>
    </source>
</evidence>
<feature type="region of interest" description="Disordered" evidence="1">
    <location>
        <begin position="51"/>
        <end position="89"/>
    </location>
</feature>
<proteinExistence type="predicted"/>
<feature type="compositionally biased region" description="Basic and acidic residues" evidence="1">
    <location>
        <begin position="71"/>
        <end position="80"/>
    </location>
</feature>
<sequence length="89" mass="10275">MKTPLATAPVLHAHPPQPVHTPQPHPVRRVGLLDRAALHLGVALIRWGRRPTRAERRTRATLSPEAQNARRQLEELRNQHESMMMTRFR</sequence>
<evidence type="ECO:0000313" key="3">
    <source>
        <dbReference type="Proteomes" id="UP000237983"/>
    </source>
</evidence>
<evidence type="ECO:0000256" key="1">
    <source>
        <dbReference type="SAM" id="MobiDB-lite"/>
    </source>
</evidence>
<name>A0A2T0VDX1_9MICO</name>
<comment type="caution">
    <text evidence="2">The sequence shown here is derived from an EMBL/GenBank/DDBJ whole genome shotgun (WGS) entry which is preliminary data.</text>
</comment>
<dbReference type="RefSeq" id="WP_146134366.1">
    <property type="nucleotide sequence ID" value="NZ_PVTL01000004.1"/>
</dbReference>
<keyword evidence="3" id="KW-1185">Reference proteome</keyword>
<accession>A0A2T0VDX1</accession>
<feature type="compositionally biased region" description="Pro residues" evidence="1">
    <location>
        <begin position="15"/>
        <end position="25"/>
    </location>
</feature>
<dbReference type="Proteomes" id="UP000237983">
    <property type="component" value="Unassembled WGS sequence"/>
</dbReference>
<feature type="region of interest" description="Disordered" evidence="1">
    <location>
        <begin position="1"/>
        <end position="26"/>
    </location>
</feature>
<dbReference type="AlphaFoldDB" id="A0A2T0VDX1"/>
<reference evidence="2 3" key="1">
    <citation type="submission" date="2018-03" db="EMBL/GenBank/DDBJ databases">
        <title>Genomic Encyclopedia of Type Strains, Phase III (KMG-III): the genomes of soil and plant-associated and newly described type strains.</title>
        <authorList>
            <person name="Whitman W."/>
        </authorList>
    </citation>
    <scope>NUCLEOTIDE SEQUENCE [LARGE SCALE GENOMIC DNA]</scope>
    <source>
        <strain evidence="2 3">CGMCC 1.12484</strain>
    </source>
</reference>
<organism evidence="2 3">
    <name type="scientific">Glaciihabitans tibetensis</name>
    <dbReference type="NCBI Taxonomy" id="1266600"/>
    <lineage>
        <taxon>Bacteria</taxon>
        <taxon>Bacillati</taxon>
        <taxon>Actinomycetota</taxon>
        <taxon>Actinomycetes</taxon>
        <taxon>Micrococcales</taxon>
        <taxon>Microbacteriaceae</taxon>
        <taxon>Glaciihabitans</taxon>
    </lineage>
</organism>
<gene>
    <name evidence="2" type="ORF">B0I08_10486</name>
</gene>